<feature type="compositionally biased region" description="Polar residues" evidence="1">
    <location>
        <begin position="733"/>
        <end position="743"/>
    </location>
</feature>
<feature type="compositionally biased region" description="Basic and acidic residues" evidence="1">
    <location>
        <begin position="1022"/>
        <end position="1040"/>
    </location>
</feature>
<feature type="compositionally biased region" description="Basic and acidic residues" evidence="1">
    <location>
        <begin position="673"/>
        <end position="682"/>
    </location>
</feature>
<proteinExistence type="predicted"/>
<comment type="caution">
    <text evidence="2">The sequence shown here is derived from an EMBL/GenBank/DDBJ whole genome shotgun (WGS) entry which is preliminary data.</text>
</comment>
<feature type="region of interest" description="Disordered" evidence="1">
    <location>
        <begin position="177"/>
        <end position="210"/>
    </location>
</feature>
<feature type="compositionally biased region" description="Polar residues" evidence="1">
    <location>
        <begin position="1057"/>
        <end position="1071"/>
    </location>
</feature>
<dbReference type="AlphaFoldDB" id="A0ABD0LS52"/>
<evidence type="ECO:0000313" key="2">
    <source>
        <dbReference type="EMBL" id="KAK7502018.1"/>
    </source>
</evidence>
<name>A0ABD0LS52_9CAEN</name>
<dbReference type="EMBL" id="JACVVK020000028">
    <property type="protein sequence ID" value="KAK7502018.1"/>
    <property type="molecule type" value="Genomic_DNA"/>
</dbReference>
<feature type="compositionally biased region" description="Basic and acidic residues" evidence="1">
    <location>
        <begin position="695"/>
        <end position="730"/>
    </location>
</feature>
<feature type="compositionally biased region" description="Basic residues" evidence="1">
    <location>
        <begin position="744"/>
        <end position="753"/>
    </location>
</feature>
<dbReference type="Proteomes" id="UP001519460">
    <property type="component" value="Unassembled WGS sequence"/>
</dbReference>
<feature type="region of interest" description="Disordered" evidence="1">
    <location>
        <begin position="526"/>
        <end position="1186"/>
    </location>
</feature>
<reference evidence="2 3" key="1">
    <citation type="journal article" date="2023" name="Sci. Data">
        <title>Genome assembly of the Korean intertidal mud-creeper Batillaria attramentaria.</title>
        <authorList>
            <person name="Patra A.K."/>
            <person name="Ho P.T."/>
            <person name="Jun S."/>
            <person name="Lee S.J."/>
            <person name="Kim Y."/>
            <person name="Won Y.J."/>
        </authorList>
    </citation>
    <scope>NUCLEOTIDE SEQUENCE [LARGE SCALE GENOMIC DNA]</scope>
    <source>
        <strain evidence="2">Wonlab-2016</strain>
    </source>
</reference>
<keyword evidence="3" id="KW-1185">Reference proteome</keyword>
<feature type="compositionally biased region" description="Basic and acidic residues" evidence="1">
    <location>
        <begin position="905"/>
        <end position="939"/>
    </location>
</feature>
<evidence type="ECO:0000256" key="1">
    <source>
        <dbReference type="SAM" id="MobiDB-lite"/>
    </source>
</evidence>
<sequence length="1246" mass="141643">MSNRQRATTDKAVEAADRATSPQPKLRQPCEQGNSKPSSPRRSESTKYTTEHPASVSASTSKSTEHSSESADTVQRSGCCLDTAVGAQSTTTVKEQDDGVNDKEGVSVSADYLHLQESGPAAELENTPGCIKSGKDASRGVCVEKMDGGVQVDAAVKAKELETVFSGGVRFSLRDKDQMRRPHSREFSTTGSEHKGIHSSERKICTGGENVSKTDTSAQVLRQFDVENRLNFVVNETVGFSCENVKRDPDAVHVVEDMHQYDASCSKQDRRKTSTTNIPRLRKETETEKSKIRKDDSKCKDGKYHKHNVGNHSHASRKQFSANTVDTRSAVTEEKQELIPEDSKQDRELSGQYHDQQAEEDVRGLGKCAERDERDHPSPFAVGRTVRPSGNRSRRGPHTHSVQEKDNTRSQISKRHHGLSTKSGTHPFAHESSKQPRKSYRDSIDDALPDKRGIQPDYDKDIQHKSFQNSDRKSIDALGPEKTPDGERPSKELSPKKENFMYKSTECKAGKDSLHDEAAKQVYDEPFVTSNRAKVMSVEACGTSNSKTSPRRSGLNSEGHLNKDVQEHDKYSRHSPDYRSTVRNREKRKTSESAEHEKKAQDRPEKSCDRTVNETAHEKNKNKPDEKDAGRDTQRHKRQTRTETASRENQERNRQSGKDTSPTLHIEMPRVGFQRDSRENSPGKRAKALKRNRHDPHEDGNDSDHCTSDRKQQRHEVSGRIHERVRKEPEFCSETTQSSPSHGSRNRSQKPLRGRASPEINERHADKYRERRDDDSPKRTDERSRHKLVESSKERERHKSGDRSLSHGILRESERFRRREDLHNEPKSRNQASATQSDDKPTSRSVHRENERCRRRVDSHNESRISSRESTKDNDKETDSSTPRCRRRMDSHNKSRSHSQASTADNDKETTSHTTRRLSEDTRETRRSAHDDSVHKKDTAGLFEASEQQDEQSRRNKASVPFRVDEEASQSSKQKLKIHKQPSEQTGEQEDKQSRRDKVSVQFRVDEEASQASKQKLKIQKQHSEQTGDQQDKQSRRDKISSVSLRVKVEAPKVSRQKLNSQEKPSEQTGDYQDKQSRRDNASHSLRVDQEAPQASKHKLKIHKEPSQQTGDPRSPGRNVHRRSQGCSVDSTNPSTDTLETSPEVRNVQRRRWRPLAKLTSEYDTHHRDDDASEHSSDSVPSKYRKCASQDKTFPYYNGQNVESGNVSRPVSLRLKSAILLVRKDSSKNDSSPDTASQFDRCFDKS</sequence>
<organism evidence="2 3">
    <name type="scientific">Batillaria attramentaria</name>
    <dbReference type="NCBI Taxonomy" id="370345"/>
    <lineage>
        <taxon>Eukaryota</taxon>
        <taxon>Metazoa</taxon>
        <taxon>Spiralia</taxon>
        <taxon>Lophotrochozoa</taxon>
        <taxon>Mollusca</taxon>
        <taxon>Gastropoda</taxon>
        <taxon>Caenogastropoda</taxon>
        <taxon>Sorbeoconcha</taxon>
        <taxon>Cerithioidea</taxon>
        <taxon>Batillariidae</taxon>
        <taxon>Batillaria</taxon>
    </lineage>
</organism>
<feature type="compositionally biased region" description="Polar residues" evidence="1">
    <location>
        <begin position="318"/>
        <end position="330"/>
    </location>
</feature>
<feature type="compositionally biased region" description="Basic residues" evidence="1">
    <location>
        <begin position="303"/>
        <end position="317"/>
    </location>
</feature>
<feature type="compositionally biased region" description="Polar residues" evidence="1">
    <location>
        <begin position="31"/>
        <end position="40"/>
    </location>
</feature>
<feature type="compositionally biased region" description="Polar residues" evidence="1">
    <location>
        <begin position="1125"/>
        <end position="1141"/>
    </location>
</feature>
<feature type="compositionally biased region" description="Basic and acidic residues" evidence="1">
    <location>
        <begin position="589"/>
        <end position="633"/>
    </location>
</feature>
<feature type="compositionally biased region" description="Basic and acidic residues" evidence="1">
    <location>
        <begin position="560"/>
        <end position="577"/>
    </location>
</feature>
<feature type="compositionally biased region" description="Basic and acidic residues" evidence="1">
    <location>
        <begin position="281"/>
        <end position="302"/>
    </location>
</feature>
<feature type="compositionally biased region" description="Basic and acidic residues" evidence="1">
    <location>
        <begin position="640"/>
        <end position="657"/>
    </location>
</feature>
<feature type="compositionally biased region" description="Basic and acidic residues" evidence="1">
    <location>
        <begin position="1161"/>
        <end position="1177"/>
    </location>
</feature>
<feature type="compositionally biased region" description="Basic and acidic residues" evidence="1">
    <location>
        <begin position="989"/>
        <end position="1007"/>
    </location>
</feature>
<feature type="compositionally biased region" description="Basic and acidic residues" evidence="1">
    <location>
        <begin position="7"/>
        <end position="17"/>
    </location>
</feature>
<feature type="compositionally biased region" description="Basic and acidic residues" evidence="1">
    <location>
        <begin position="428"/>
        <end position="475"/>
    </location>
</feature>
<feature type="compositionally biased region" description="Basic and acidic residues" evidence="1">
    <location>
        <begin position="177"/>
        <end position="204"/>
    </location>
</feature>
<feature type="compositionally biased region" description="Basic and acidic residues" evidence="1">
    <location>
        <begin position="760"/>
        <end position="828"/>
    </location>
</feature>
<feature type="region of interest" description="Disordered" evidence="1">
    <location>
        <begin position="1"/>
        <end position="76"/>
    </location>
</feature>
<feature type="compositionally biased region" description="Basic and acidic residues" evidence="1">
    <location>
        <begin position="482"/>
        <end position="503"/>
    </location>
</feature>
<feature type="region of interest" description="Disordered" evidence="1">
    <location>
        <begin position="262"/>
        <end position="503"/>
    </location>
</feature>
<feature type="compositionally biased region" description="Polar residues" evidence="1">
    <location>
        <begin position="1229"/>
        <end position="1238"/>
    </location>
</feature>
<accession>A0ABD0LS52</accession>
<feature type="region of interest" description="Disordered" evidence="1">
    <location>
        <begin position="1223"/>
        <end position="1246"/>
    </location>
</feature>
<feature type="compositionally biased region" description="Basic and acidic residues" evidence="1">
    <location>
        <begin position="331"/>
        <end position="349"/>
    </location>
</feature>
<gene>
    <name evidence="2" type="ORF">BaRGS_00006770</name>
</gene>
<feature type="compositionally biased region" description="Basic and acidic residues" evidence="1">
    <location>
        <begin position="837"/>
        <end position="879"/>
    </location>
</feature>
<evidence type="ECO:0000313" key="3">
    <source>
        <dbReference type="Proteomes" id="UP001519460"/>
    </source>
</evidence>
<feature type="compositionally biased region" description="Basic and acidic residues" evidence="1">
    <location>
        <begin position="1072"/>
        <end position="1090"/>
    </location>
</feature>
<protein>
    <submittedName>
        <fullName evidence="2">Uncharacterized protein</fullName>
    </submittedName>
</protein>
<feature type="compositionally biased region" description="Basic and acidic residues" evidence="1">
    <location>
        <begin position="356"/>
        <end position="377"/>
    </location>
</feature>
<feature type="compositionally biased region" description="Basic residues" evidence="1">
    <location>
        <begin position="684"/>
        <end position="694"/>
    </location>
</feature>